<protein>
    <submittedName>
        <fullName evidence="1">Uncharacterized protein</fullName>
    </submittedName>
</protein>
<dbReference type="InParanoid" id="A0A0D0EAE4"/>
<dbReference type="AlphaFoldDB" id="A0A0D0EAE4"/>
<dbReference type="EMBL" id="KN824981">
    <property type="protein sequence ID" value="KIK96525.1"/>
    <property type="molecule type" value="Genomic_DNA"/>
</dbReference>
<feature type="non-terminal residue" evidence="1">
    <location>
        <position position="1"/>
    </location>
</feature>
<evidence type="ECO:0000313" key="1">
    <source>
        <dbReference type="EMBL" id="KIK96525.1"/>
    </source>
</evidence>
<proteinExistence type="predicted"/>
<gene>
    <name evidence="1" type="ORF">PAXRUDRAFT_138218</name>
</gene>
<dbReference type="HOGENOM" id="CLU_200848_0_0_1"/>
<reference evidence="1 2" key="1">
    <citation type="submission" date="2014-04" db="EMBL/GenBank/DDBJ databases">
        <authorList>
            <consortium name="DOE Joint Genome Institute"/>
            <person name="Kuo A."/>
            <person name="Kohler A."/>
            <person name="Jargeat P."/>
            <person name="Nagy L.G."/>
            <person name="Floudas D."/>
            <person name="Copeland A."/>
            <person name="Barry K.W."/>
            <person name="Cichocki N."/>
            <person name="Veneault-Fourrey C."/>
            <person name="LaButti K."/>
            <person name="Lindquist E.A."/>
            <person name="Lipzen A."/>
            <person name="Lundell T."/>
            <person name="Morin E."/>
            <person name="Murat C."/>
            <person name="Sun H."/>
            <person name="Tunlid A."/>
            <person name="Henrissat B."/>
            <person name="Grigoriev I.V."/>
            <person name="Hibbett D.S."/>
            <person name="Martin F."/>
            <person name="Nordberg H.P."/>
            <person name="Cantor M.N."/>
            <person name="Hua S.X."/>
        </authorList>
    </citation>
    <scope>NUCLEOTIDE SEQUENCE [LARGE SCALE GENOMIC DNA]</scope>
    <source>
        <strain evidence="1 2">Ve08.2h10</strain>
    </source>
</reference>
<reference evidence="2" key="2">
    <citation type="submission" date="2015-01" db="EMBL/GenBank/DDBJ databases">
        <title>Evolutionary Origins and Diversification of the Mycorrhizal Mutualists.</title>
        <authorList>
            <consortium name="DOE Joint Genome Institute"/>
            <consortium name="Mycorrhizal Genomics Consortium"/>
            <person name="Kohler A."/>
            <person name="Kuo A."/>
            <person name="Nagy L.G."/>
            <person name="Floudas D."/>
            <person name="Copeland A."/>
            <person name="Barry K.W."/>
            <person name="Cichocki N."/>
            <person name="Veneault-Fourrey C."/>
            <person name="LaButti K."/>
            <person name="Lindquist E.A."/>
            <person name="Lipzen A."/>
            <person name="Lundell T."/>
            <person name="Morin E."/>
            <person name="Murat C."/>
            <person name="Riley R."/>
            <person name="Ohm R."/>
            <person name="Sun H."/>
            <person name="Tunlid A."/>
            <person name="Henrissat B."/>
            <person name="Grigoriev I.V."/>
            <person name="Hibbett D.S."/>
            <person name="Martin F."/>
        </authorList>
    </citation>
    <scope>NUCLEOTIDE SEQUENCE [LARGE SCALE GENOMIC DNA]</scope>
    <source>
        <strain evidence="2">Ve08.2h10</strain>
    </source>
</reference>
<sequence length="74" mass="8373">LCLQSFRSPRFFNLHRTHLVVAGVAPSILHSGHVKSWFLALVYSTDRAQGNYSQRMKERKGLARSFINPACSVL</sequence>
<dbReference type="OrthoDB" id="10372626at2759"/>
<dbReference type="Proteomes" id="UP000054538">
    <property type="component" value="Unassembled WGS sequence"/>
</dbReference>
<name>A0A0D0EAE4_9AGAM</name>
<organism evidence="1 2">
    <name type="scientific">Paxillus rubicundulus Ve08.2h10</name>
    <dbReference type="NCBI Taxonomy" id="930991"/>
    <lineage>
        <taxon>Eukaryota</taxon>
        <taxon>Fungi</taxon>
        <taxon>Dikarya</taxon>
        <taxon>Basidiomycota</taxon>
        <taxon>Agaricomycotina</taxon>
        <taxon>Agaricomycetes</taxon>
        <taxon>Agaricomycetidae</taxon>
        <taxon>Boletales</taxon>
        <taxon>Paxilineae</taxon>
        <taxon>Paxillaceae</taxon>
        <taxon>Paxillus</taxon>
    </lineage>
</organism>
<keyword evidence="2" id="KW-1185">Reference proteome</keyword>
<accession>A0A0D0EAE4</accession>
<evidence type="ECO:0000313" key="2">
    <source>
        <dbReference type="Proteomes" id="UP000054538"/>
    </source>
</evidence>